<reference evidence="2" key="1">
    <citation type="submission" date="2017-02" db="EMBL/GenBank/DDBJ databases">
        <authorList>
            <person name="Daims H."/>
        </authorList>
    </citation>
    <scope>NUCLEOTIDE SEQUENCE [LARGE SCALE GENOMIC DNA]</scope>
</reference>
<evidence type="ECO:0000313" key="2">
    <source>
        <dbReference type="Proteomes" id="UP000195667"/>
    </source>
</evidence>
<gene>
    <name evidence="1" type="ORF">CRENPOLYSF1_580012</name>
</gene>
<evidence type="ECO:0000313" key="1">
    <source>
        <dbReference type="EMBL" id="SJM94704.1"/>
    </source>
</evidence>
<dbReference type="Proteomes" id="UP000195667">
    <property type="component" value="Unassembled WGS sequence"/>
</dbReference>
<protein>
    <submittedName>
        <fullName evidence="1">Uncharacterized protein</fullName>
    </submittedName>
</protein>
<keyword evidence="2" id="KW-1185">Reference proteome</keyword>
<dbReference type="AlphaFoldDB" id="A0A1R4HEQ9"/>
<accession>A0A1R4HEQ9</accession>
<sequence length="388" mass="43341">MHSNYLVVASTNMISIKIRIILSITATVTLGSVVTDNAYADTIKQFPILERLQRQGKPLASETTKWMKKWRGVDLDNPVFKLNELSGSSSVYLKVRKPDPTDKDGYKAYGTFASSNASGNPYTEIAYFNLAAILGYDHIFRPAVRYALGARARQAFKFLLQNTVIPVGNRLENKIHVLQDIATGKPLKGCLKAKKLDTNMAYDAIADIKNNLPRKNNAIIAALQAGNTQPSSSQKLTLLSGYKANLLQLAREYSIIMTLDVIFQQWDRYSGANVVLAKDNTGIAHFYSTDNGGATLEKNTTQVVHNLKNFSRYDRKTIQQLRALYVFLVTPSKGFLGYKNAETFVVDLGLYNNLKPTEYVAILKQNLRLLLNQVANVERQFGNKAYLP</sequence>
<proteinExistence type="predicted"/>
<organism evidence="1 2">
    <name type="scientific">Crenothrix polyspora</name>
    <dbReference type="NCBI Taxonomy" id="360316"/>
    <lineage>
        <taxon>Bacteria</taxon>
        <taxon>Pseudomonadati</taxon>
        <taxon>Pseudomonadota</taxon>
        <taxon>Gammaproteobacteria</taxon>
        <taxon>Methylococcales</taxon>
        <taxon>Crenotrichaceae</taxon>
        <taxon>Crenothrix</taxon>
    </lineage>
</organism>
<dbReference type="EMBL" id="FUKI01000135">
    <property type="protein sequence ID" value="SJM94704.1"/>
    <property type="molecule type" value="Genomic_DNA"/>
</dbReference>
<name>A0A1R4HEQ9_9GAMM</name>